<evidence type="ECO:0000313" key="2">
    <source>
        <dbReference type="EMBL" id="BCJ28957.1"/>
    </source>
</evidence>
<dbReference type="RefSeq" id="WP_030448650.1">
    <property type="nucleotide sequence ID" value="NZ_AP023354.1"/>
</dbReference>
<organism evidence="2 3">
    <name type="scientific">Actinocatenispora sera</name>
    <dbReference type="NCBI Taxonomy" id="390989"/>
    <lineage>
        <taxon>Bacteria</taxon>
        <taxon>Bacillati</taxon>
        <taxon>Actinomycetota</taxon>
        <taxon>Actinomycetes</taxon>
        <taxon>Micromonosporales</taxon>
        <taxon>Micromonosporaceae</taxon>
        <taxon>Actinocatenispora</taxon>
    </lineage>
</organism>
<reference evidence="2" key="1">
    <citation type="submission" date="2020-08" db="EMBL/GenBank/DDBJ databases">
        <title>Whole genome shotgun sequence of Actinocatenispora sera NBRC 101916.</title>
        <authorList>
            <person name="Komaki H."/>
            <person name="Tamura T."/>
        </authorList>
    </citation>
    <scope>NUCLEOTIDE SEQUENCE</scope>
    <source>
        <strain evidence="2">NBRC 101916</strain>
    </source>
</reference>
<dbReference type="KEGG" id="aser:Asera_30650"/>
<proteinExistence type="predicted"/>
<dbReference type="AlphaFoldDB" id="A0A810L183"/>
<accession>A0A810L183</accession>
<feature type="compositionally biased region" description="Basic residues" evidence="1">
    <location>
        <begin position="32"/>
        <end position="45"/>
    </location>
</feature>
<evidence type="ECO:0000256" key="1">
    <source>
        <dbReference type="SAM" id="MobiDB-lite"/>
    </source>
</evidence>
<sequence>MFSNPDVLLDLANGYQQDHLEAAGRARLLAARKRGSHRRTRRRGAPRSTATVDPCAGGMVPVR</sequence>
<keyword evidence="3" id="KW-1185">Reference proteome</keyword>
<name>A0A810L183_9ACTN</name>
<dbReference type="Proteomes" id="UP000680750">
    <property type="component" value="Chromosome"/>
</dbReference>
<gene>
    <name evidence="2" type="ORF">Asera_30650</name>
</gene>
<dbReference type="EMBL" id="AP023354">
    <property type="protein sequence ID" value="BCJ28957.1"/>
    <property type="molecule type" value="Genomic_DNA"/>
</dbReference>
<protein>
    <submittedName>
        <fullName evidence="2">Uncharacterized protein</fullName>
    </submittedName>
</protein>
<feature type="region of interest" description="Disordered" evidence="1">
    <location>
        <begin position="32"/>
        <end position="63"/>
    </location>
</feature>
<evidence type="ECO:0000313" key="3">
    <source>
        <dbReference type="Proteomes" id="UP000680750"/>
    </source>
</evidence>